<accession>A0A5B7DQA1</accession>
<dbReference type="EMBL" id="VSRR010001171">
    <property type="protein sequence ID" value="MPC23143.1"/>
    <property type="molecule type" value="Genomic_DNA"/>
</dbReference>
<sequence length="98" mass="10599">MMKVKHGLVLYQSDHPLRRLWSRVTHLSPGTHGLRSSFAAPYPNTCAGNASKGPPSSPPPSPRRLPPAAFLPRGTSVSPAFPTTSHLSLHADHHLHSQ</sequence>
<protein>
    <submittedName>
        <fullName evidence="2">Uncharacterized protein</fullName>
    </submittedName>
</protein>
<dbReference type="Proteomes" id="UP000324222">
    <property type="component" value="Unassembled WGS sequence"/>
</dbReference>
<reference evidence="2 3" key="1">
    <citation type="submission" date="2019-05" db="EMBL/GenBank/DDBJ databases">
        <title>Another draft genome of Portunus trituberculatus and its Hox gene families provides insights of decapod evolution.</title>
        <authorList>
            <person name="Jeong J.-H."/>
            <person name="Song I."/>
            <person name="Kim S."/>
            <person name="Choi T."/>
            <person name="Kim D."/>
            <person name="Ryu S."/>
            <person name="Kim W."/>
        </authorList>
    </citation>
    <scope>NUCLEOTIDE SEQUENCE [LARGE SCALE GENOMIC DNA]</scope>
    <source>
        <tissue evidence="2">Muscle</tissue>
    </source>
</reference>
<gene>
    <name evidence="2" type="ORF">E2C01_016182</name>
</gene>
<evidence type="ECO:0000313" key="2">
    <source>
        <dbReference type="EMBL" id="MPC23143.1"/>
    </source>
</evidence>
<comment type="caution">
    <text evidence="2">The sequence shown here is derived from an EMBL/GenBank/DDBJ whole genome shotgun (WGS) entry which is preliminary data.</text>
</comment>
<proteinExistence type="predicted"/>
<name>A0A5B7DQA1_PORTR</name>
<evidence type="ECO:0000256" key="1">
    <source>
        <dbReference type="SAM" id="MobiDB-lite"/>
    </source>
</evidence>
<organism evidence="2 3">
    <name type="scientific">Portunus trituberculatus</name>
    <name type="common">Swimming crab</name>
    <name type="synonym">Neptunus trituberculatus</name>
    <dbReference type="NCBI Taxonomy" id="210409"/>
    <lineage>
        <taxon>Eukaryota</taxon>
        <taxon>Metazoa</taxon>
        <taxon>Ecdysozoa</taxon>
        <taxon>Arthropoda</taxon>
        <taxon>Crustacea</taxon>
        <taxon>Multicrustacea</taxon>
        <taxon>Malacostraca</taxon>
        <taxon>Eumalacostraca</taxon>
        <taxon>Eucarida</taxon>
        <taxon>Decapoda</taxon>
        <taxon>Pleocyemata</taxon>
        <taxon>Brachyura</taxon>
        <taxon>Eubrachyura</taxon>
        <taxon>Portunoidea</taxon>
        <taxon>Portunidae</taxon>
        <taxon>Portuninae</taxon>
        <taxon>Portunus</taxon>
    </lineage>
</organism>
<evidence type="ECO:0000313" key="3">
    <source>
        <dbReference type="Proteomes" id="UP000324222"/>
    </source>
</evidence>
<feature type="compositionally biased region" description="Polar residues" evidence="1">
    <location>
        <begin position="75"/>
        <end position="84"/>
    </location>
</feature>
<keyword evidence="3" id="KW-1185">Reference proteome</keyword>
<dbReference type="AlphaFoldDB" id="A0A5B7DQA1"/>
<feature type="region of interest" description="Disordered" evidence="1">
    <location>
        <begin position="32"/>
        <end position="98"/>
    </location>
</feature>
<feature type="compositionally biased region" description="Basic and acidic residues" evidence="1">
    <location>
        <begin position="89"/>
        <end position="98"/>
    </location>
</feature>
<feature type="compositionally biased region" description="Pro residues" evidence="1">
    <location>
        <begin position="55"/>
        <end position="65"/>
    </location>
</feature>